<evidence type="ECO:0000256" key="5">
    <source>
        <dbReference type="ARBA" id="ARBA00023136"/>
    </source>
</evidence>
<dbReference type="OrthoDB" id="9814523at2"/>
<dbReference type="PANTHER" id="PTHR11819:SF195">
    <property type="entry name" value="SODIUM_GLUCOSE COTRANSPORTER 4"/>
    <property type="match status" value="1"/>
</dbReference>
<feature type="transmembrane region" description="Helical" evidence="7">
    <location>
        <begin position="392"/>
        <end position="415"/>
    </location>
</feature>
<proteinExistence type="inferred from homology"/>
<dbReference type="RefSeq" id="WP_014855442.1">
    <property type="nucleotide sequence ID" value="NC_018178.1"/>
</dbReference>
<feature type="transmembrane region" description="Helical" evidence="7">
    <location>
        <begin position="230"/>
        <end position="249"/>
    </location>
</feature>
<evidence type="ECO:0000313" key="8">
    <source>
        <dbReference type="EMBL" id="AFN74006.1"/>
    </source>
</evidence>
<dbReference type="PROSITE" id="PS00456">
    <property type="entry name" value="NA_SOLUT_SYMP_1"/>
    <property type="match status" value="1"/>
</dbReference>
<sequence>MNNVINIYDGIIIIGYLLVIIAVGLYSKFKDKGVDDYFLAGRNLNWVVVGFSLFVTNISSEHLIGLAESGSQRGLAVGQYELIAIFLLVLLGWALAPLYKKSGALTSPQFFGIVYGEKNRKLFAGLTIFSHFFTKILVTLFAGGILFNAVLGWSLFSSAIIIILASGIYTLIGGFSAVIRTQIFQGVLFLITSAIFAFIGLREVGGVEQLFQKLPADYFQMFKPMDDPEFPWTGILFGAPIIAFWYWCADNYIVQRILAARSVDDARKGTLFAGFLKIFPIFLFVIPGMTAVVLYPELKGNYAYTSLLVSDIIPAGVKGLIIAGFFGAMMSSLSAAFNSIAVVYTIDFYKPSHPDATERTLVLVGRMTTIIVVVLTLVLVPFVKIINNQIYLFLQSAQAYVSAPITAAFIAALFVKNINVKSVFLALAAGETVGLLRFAVESMDRSGYISNGALSFLININYLHFAILLFVFTLTVMFLFNAILKSRYANPIFQFTAASGVYDKKSIVLSGVVLFLTIGIWFFFS</sequence>
<dbReference type="AlphaFoldDB" id="I7A263"/>
<keyword evidence="9" id="KW-1185">Reference proteome</keyword>
<accession>I7A263</accession>
<dbReference type="InterPro" id="IPR001734">
    <property type="entry name" value="Na/solute_symporter"/>
</dbReference>
<dbReference type="eggNOG" id="COG4146">
    <property type="taxonomic scope" value="Bacteria"/>
</dbReference>
<comment type="subcellular location">
    <subcellularLocation>
        <location evidence="1">Membrane</location>
        <topology evidence="1">Multi-pass membrane protein</topology>
    </subcellularLocation>
</comment>
<evidence type="ECO:0000313" key="9">
    <source>
        <dbReference type="Proteomes" id="UP000009011"/>
    </source>
</evidence>
<feature type="transmembrane region" description="Helical" evidence="7">
    <location>
        <begin position="6"/>
        <end position="27"/>
    </location>
</feature>
<feature type="transmembrane region" description="Helical" evidence="7">
    <location>
        <begin position="270"/>
        <end position="295"/>
    </location>
</feature>
<name>I7A263_MELRP</name>
<protein>
    <submittedName>
        <fullName evidence="8">Na+/glucose cotransporter</fullName>
    </submittedName>
</protein>
<dbReference type="Proteomes" id="UP000009011">
    <property type="component" value="Chromosome"/>
</dbReference>
<feature type="transmembrane region" description="Helical" evidence="7">
    <location>
        <begin position="80"/>
        <end position="99"/>
    </location>
</feature>
<dbReference type="KEGG" id="mro:MROS_0764"/>
<keyword evidence="3 7" id="KW-0812">Transmembrane</keyword>
<feature type="transmembrane region" description="Helical" evidence="7">
    <location>
        <begin position="367"/>
        <end position="386"/>
    </location>
</feature>
<dbReference type="PROSITE" id="PS50283">
    <property type="entry name" value="NA_SOLUT_SYMP_3"/>
    <property type="match status" value="1"/>
</dbReference>
<keyword evidence="4 7" id="KW-1133">Transmembrane helix</keyword>
<evidence type="ECO:0000256" key="2">
    <source>
        <dbReference type="ARBA" id="ARBA00006434"/>
    </source>
</evidence>
<dbReference type="InterPro" id="IPR038377">
    <property type="entry name" value="Na/Glc_symporter_sf"/>
</dbReference>
<dbReference type="Gene3D" id="1.20.1730.10">
    <property type="entry name" value="Sodium/glucose cotransporter"/>
    <property type="match status" value="1"/>
</dbReference>
<evidence type="ECO:0000256" key="4">
    <source>
        <dbReference type="ARBA" id="ARBA00022989"/>
    </source>
</evidence>
<feature type="transmembrane region" description="Helical" evidence="7">
    <location>
        <begin position="153"/>
        <end position="171"/>
    </location>
</feature>
<feature type="transmembrane region" description="Helical" evidence="7">
    <location>
        <begin position="505"/>
        <end position="524"/>
    </location>
</feature>
<dbReference type="GO" id="GO:0005412">
    <property type="term" value="F:D-glucose:sodium symporter activity"/>
    <property type="evidence" value="ECO:0007669"/>
    <property type="project" value="TreeGrafter"/>
</dbReference>
<dbReference type="STRING" id="1191523.MROS_0764"/>
<feature type="transmembrane region" description="Helical" evidence="7">
    <location>
        <begin position="315"/>
        <end position="346"/>
    </location>
</feature>
<feature type="transmembrane region" description="Helical" evidence="7">
    <location>
        <begin position="39"/>
        <end position="60"/>
    </location>
</feature>
<dbReference type="EMBL" id="CP003557">
    <property type="protein sequence ID" value="AFN74006.1"/>
    <property type="molecule type" value="Genomic_DNA"/>
</dbReference>
<reference evidence="8 9" key="1">
    <citation type="journal article" date="2013" name="PLoS ONE">
        <title>Genomic analysis of Melioribacter roseus, facultatively anaerobic organotrophic bacterium representing a novel deep lineage within Bacteriodetes/Chlorobi group.</title>
        <authorList>
            <person name="Kadnikov V.V."/>
            <person name="Mardanov A.V."/>
            <person name="Podosokorskaya O.A."/>
            <person name="Gavrilov S.N."/>
            <person name="Kublanov I.V."/>
            <person name="Beletsky A.V."/>
            <person name="Bonch-Osmolovskaya E.A."/>
            <person name="Ravin N.V."/>
        </authorList>
    </citation>
    <scope>NUCLEOTIDE SEQUENCE [LARGE SCALE GENOMIC DNA]</scope>
    <source>
        <strain evidence="9">JCM 17771 / P3M-2</strain>
    </source>
</reference>
<dbReference type="HOGENOM" id="CLU_018808_9_3_10"/>
<dbReference type="PANTHER" id="PTHR11819">
    <property type="entry name" value="SOLUTE CARRIER FAMILY 5"/>
    <property type="match status" value="1"/>
</dbReference>
<dbReference type="InterPro" id="IPR018212">
    <property type="entry name" value="Na/solute_symporter_CS"/>
</dbReference>
<keyword evidence="5 7" id="KW-0472">Membrane</keyword>
<dbReference type="GO" id="GO:0005886">
    <property type="term" value="C:plasma membrane"/>
    <property type="evidence" value="ECO:0007669"/>
    <property type="project" value="TreeGrafter"/>
</dbReference>
<evidence type="ECO:0000256" key="1">
    <source>
        <dbReference type="ARBA" id="ARBA00004141"/>
    </source>
</evidence>
<feature type="transmembrane region" description="Helical" evidence="7">
    <location>
        <begin position="183"/>
        <end position="201"/>
    </location>
</feature>
<evidence type="ECO:0000256" key="6">
    <source>
        <dbReference type="RuleBase" id="RU362091"/>
    </source>
</evidence>
<evidence type="ECO:0000256" key="3">
    <source>
        <dbReference type="ARBA" id="ARBA00022692"/>
    </source>
</evidence>
<dbReference type="Pfam" id="PF00474">
    <property type="entry name" value="SSF"/>
    <property type="match status" value="1"/>
</dbReference>
<evidence type="ECO:0000256" key="7">
    <source>
        <dbReference type="SAM" id="Phobius"/>
    </source>
</evidence>
<gene>
    <name evidence="8" type="ordered locus">MROS_0764</name>
</gene>
<feature type="transmembrane region" description="Helical" evidence="7">
    <location>
        <begin position="460"/>
        <end position="484"/>
    </location>
</feature>
<dbReference type="NCBIfam" id="TIGR00813">
    <property type="entry name" value="sss"/>
    <property type="match status" value="1"/>
</dbReference>
<feature type="transmembrane region" description="Helical" evidence="7">
    <location>
        <begin position="122"/>
        <end position="147"/>
    </location>
</feature>
<comment type="similarity">
    <text evidence="2 6">Belongs to the sodium:solute symporter (SSF) (TC 2.A.21) family.</text>
</comment>
<organism evidence="8 9">
    <name type="scientific">Melioribacter roseus (strain DSM 23840 / JCM 17771 / VKM B-2668 / P3M-2)</name>
    <dbReference type="NCBI Taxonomy" id="1191523"/>
    <lineage>
        <taxon>Bacteria</taxon>
        <taxon>Pseudomonadati</taxon>
        <taxon>Ignavibacteriota</taxon>
        <taxon>Ignavibacteria</taxon>
        <taxon>Ignavibacteriales</taxon>
        <taxon>Melioribacteraceae</taxon>
        <taxon>Melioribacter</taxon>
    </lineage>
</organism>
<feature type="transmembrane region" description="Helical" evidence="7">
    <location>
        <begin position="422"/>
        <end position="440"/>
    </location>
</feature>